<gene>
    <name evidence="2" type="ORF">LPJ53_006048</name>
</gene>
<sequence length="746" mass="78244">MSMTMTATTMTITAAASASPPLPASAGAAEPHRAAAAAAAAAAGICAGKLSLAAARQPCSGVTGSVSSISSAATCTAASLDPSLAWWLSSDAEHAHTACPLRPFAHMVVALGDEAPSGDLDACALGDSIPAASLASASIVHLSDALRRKMHGVAPDTRTDGTVGDMLAFVAAGEAARRGRGMSAGLWGVLGWLVGAAAHSQAAAAAADDCDDDDDGADDSEPGSAAEEWRAEHPCADARRGHTEDQRLRPCRRRPVAQRAEDDPLLVGNEGLGTVEVASVRMAGTSGRCVFALCAHAMSAEVQAEWLAWRRTRREDTGRLQQQMQQRQRQPRLAVVHVAEVSTLHRVAQQGLDALVPPPLPQLEQSFAPLLDGGRVLGPPPPMPALALAAWEQPGDGGATAAVRWLALLVSRHGLVEMAHPLAPTRLTQDDSDEPGPSVALGAWLGESLFSRIHPDDVVRLVRALRLAWDARPDAYYFARLRRQWQMQRRSGGRERVSAPERRLVLRADGIAVANGVVELNVQLRLSGAQDLDWADADLAAVHSRFARVRLSRWPLVLRPARASSSSGEPTDGFVLVAMQPLPEPSAARKPPAAPVRSRVHQGARARRCCSAAADNEGPGKHSISSVASAMTLVGLAGAAVEAPELARLGRSTSCLSCHEVTARSSVAGLAPPGAVALPLPVPLPLPVRPHLAARRRSNIAVGSLGASTDGLAYGTPRELSRELPGELSREMSREPSDEMQHLSIH</sequence>
<feature type="region of interest" description="Disordered" evidence="1">
    <location>
        <begin position="205"/>
        <end position="256"/>
    </location>
</feature>
<keyword evidence="3" id="KW-1185">Reference proteome</keyword>
<dbReference type="OrthoDB" id="39591at2759"/>
<comment type="caution">
    <text evidence="2">The sequence shown here is derived from an EMBL/GenBank/DDBJ whole genome shotgun (WGS) entry which is preliminary data.</text>
</comment>
<protein>
    <submittedName>
        <fullName evidence="2">Uncharacterized protein</fullName>
    </submittedName>
</protein>
<evidence type="ECO:0000256" key="1">
    <source>
        <dbReference type="SAM" id="MobiDB-lite"/>
    </source>
</evidence>
<reference evidence="2" key="1">
    <citation type="submission" date="2022-07" db="EMBL/GenBank/DDBJ databases">
        <title>Phylogenomic reconstructions and comparative analyses of Kickxellomycotina fungi.</title>
        <authorList>
            <person name="Reynolds N.K."/>
            <person name="Stajich J.E."/>
            <person name="Barry K."/>
            <person name="Grigoriev I.V."/>
            <person name="Crous P."/>
            <person name="Smith M.E."/>
        </authorList>
    </citation>
    <scope>NUCLEOTIDE SEQUENCE</scope>
    <source>
        <strain evidence="2">NBRC 32514</strain>
    </source>
</reference>
<evidence type="ECO:0000313" key="2">
    <source>
        <dbReference type="EMBL" id="KAJ1719131.1"/>
    </source>
</evidence>
<dbReference type="AlphaFoldDB" id="A0A9W7XR44"/>
<feature type="compositionally biased region" description="Basic and acidic residues" evidence="1">
    <location>
        <begin position="719"/>
        <end position="746"/>
    </location>
</feature>
<evidence type="ECO:0000313" key="3">
    <source>
        <dbReference type="Proteomes" id="UP001149813"/>
    </source>
</evidence>
<name>A0A9W7XR44_9FUNG</name>
<accession>A0A9W7XR44</accession>
<feature type="compositionally biased region" description="Acidic residues" evidence="1">
    <location>
        <begin position="208"/>
        <end position="221"/>
    </location>
</feature>
<organism evidence="2 3">
    <name type="scientific">Coemansia erecta</name>
    <dbReference type="NCBI Taxonomy" id="147472"/>
    <lineage>
        <taxon>Eukaryota</taxon>
        <taxon>Fungi</taxon>
        <taxon>Fungi incertae sedis</taxon>
        <taxon>Zoopagomycota</taxon>
        <taxon>Kickxellomycotina</taxon>
        <taxon>Kickxellomycetes</taxon>
        <taxon>Kickxellales</taxon>
        <taxon>Kickxellaceae</taxon>
        <taxon>Coemansia</taxon>
    </lineage>
</organism>
<proteinExistence type="predicted"/>
<dbReference type="Proteomes" id="UP001149813">
    <property type="component" value="Unassembled WGS sequence"/>
</dbReference>
<dbReference type="EMBL" id="JANBOJ010000482">
    <property type="protein sequence ID" value="KAJ1719131.1"/>
    <property type="molecule type" value="Genomic_DNA"/>
</dbReference>
<feature type="region of interest" description="Disordered" evidence="1">
    <location>
        <begin position="711"/>
        <end position="746"/>
    </location>
</feature>
<feature type="compositionally biased region" description="Basic and acidic residues" evidence="1">
    <location>
        <begin position="227"/>
        <end position="248"/>
    </location>
</feature>